<keyword evidence="3" id="KW-1185">Reference proteome</keyword>
<name>A0A0P7AUL0_9HYPO</name>
<protein>
    <submittedName>
        <fullName evidence="2">Uncharacterized protein</fullName>
    </submittedName>
</protein>
<evidence type="ECO:0000313" key="2">
    <source>
        <dbReference type="EMBL" id="KPM41554.1"/>
    </source>
</evidence>
<accession>A0A0P7AUL0</accession>
<gene>
    <name evidence="2" type="ORF">AK830_g5028</name>
</gene>
<feature type="compositionally biased region" description="Low complexity" evidence="1">
    <location>
        <begin position="378"/>
        <end position="391"/>
    </location>
</feature>
<comment type="caution">
    <text evidence="2">The sequence shown here is derived from an EMBL/GenBank/DDBJ whole genome shotgun (WGS) entry which is preliminary data.</text>
</comment>
<proteinExistence type="predicted"/>
<dbReference type="OrthoDB" id="5405126at2759"/>
<feature type="region of interest" description="Disordered" evidence="1">
    <location>
        <begin position="368"/>
        <end position="391"/>
    </location>
</feature>
<dbReference type="EMBL" id="LKCW01000063">
    <property type="protein sequence ID" value="KPM41554.1"/>
    <property type="molecule type" value="Genomic_DNA"/>
</dbReference>
<dbReference type="AlphaFoldDB" id="A0A0P7AUL0"/>
<sequence>MRASMVHRSARTFSSTPVFGLKAIFTETDNSELNEVLKNIQEKIIFPAYLPEKQRELIFNAKAKTYLQQNPVVIELDGLEHKFTTLDRFHDIPNSKAALFKVLDSMKTKEDWDNLGTLLAGYKKAGIKVRPAHYMKIIRQAGHNGQIYSVIESVKQAQKTGFELTSIEYIIQLLCHISSKITTAAPGDAKSVDALRWTEEIIDLIQRPPHVNETLSAAKQGQNHPLVRGQLLFAQASVVESLKLQEKPFDKELADLTDTAEALVSWWARRVKEGEETSIPPFISKLRSHKPDVKRANRGQTPTFGASEWVRVLALNIKGMSLARELIGDAAKGLEPIEQKLEDLVRESVEDMPKFYTKSAAVYEEVTGRKPTWPAPTEPAAEPTVEPAVEA</sequence>
<evidence type="ECO:0000313" key="3">
    <source>
        <dbReference type="Proteomes" id="UP000050424"/>
    </source>
</evidence>
<organism evidence="2 3">
    <name type="scientific">Neonectria ditissima</name>
    <dbReference type="NCBI Taxonomy" id="78410"/>
    <lineage>
        <taxon>Eukaryota</taxon>
        <taxon>Fungi</taxon>
        <taxon>Dikarya</taxon>
        <taxon>Ascomycota</taxon>
        <taxon>Pezizomycotina</taxon>
        <taxon>Sordariomycetes</taxon>
        <taxon>Hypocreomycetidae</taxon>
        <taxon>Hypocreales</taxon>
        <taxon>Nectriaceae</taxon>
        <taxon>Neonectria</taxon>
    </lineage>
</organism>
<reference evidence="2 3" key="1">
    <citation type="submission" date="2015-09" db="EMBL/GenBank/DDBJ databases">
        <title>Draft genome of a European isolate of the apple canker pathogen Neonectria ditissima.</title>
        <authorList>
            <person name="Gomez-Cortecero A."/>
            <person name="Harrison R.J."/>
            <person name="Armitage A.D."/>
        </authorList>
    </citation>
    <scope>NUCLEOTIDE SEQUENCE [LARGE SCALE GENOMIC DNA]</scope>
    <source>
        <strain evidence="2 3">R09/05</strain>
    </source>
</reference>
<dbReference type="Proteomes" id="UP000050424">
    <property type="component" value="Unassembled WGS sequence"/>
</dbReference>
<evidence type="ECO:0000256" key="1">
    <source>
        <dbReference type="SAM" id="MobiDB-lite"/>
    </source>
</evidence>